<gene>
    <name evidence="2" type="ORF">E4T88_08560</name>
</gene>
<evidence type="ECO:0000313" key="3">
    <source>
        <dbReference type="Proteomes" id="UP000298285"/>
    </source>
</evidence>
<dbReference type="RefSeq" id="WP_135105039.1">
    <property type="nucleotide sequence ID" value="NZ_JADGKW010000002.1"/>
</dbReference>
<organism evidence="2 3">
    <name type="scientific">Dysgonomonas mossii</name>
    <dbReference type="NCBI Taxonomy" id="163665"/>
    <lineage>
        <taxon>Bacteria</taxon>
        <taxon>Pseudomonadati</taxon>
        <taxon>Bacteroidota</taxon>
        <taxon>Bacteroidia</taxon>
        <taxon>Bacteroidales</taxon>
        <taxon>Dysgonomonadaceae</taxon>
        <taxon>Dysgonomonas</taxon>
    </lineage>
</organism>
<feature type="region of interest" description="Disordered" evidence="1">
    <location>
        <begin position="162"/>
        <end position="224"/>
    </location>
</feature>
<dbReference type="EMBL" id="SPPK01000002">
    <property type="protein sequence ID" value="TFU90058.1"/>
    <property type="molecule type" value="Genomic_DNA"/>
</dbReference>
<reference evidence="2 3" key="1">
    <citation type="submission" date="2019-03" db="EMBL/GenBank/DDBJ databases">
        <title>Diversity of the mouse oral microbiome.</title>
        <authorList>
            <person name="Joseph S."/>
            <person name="Aduse-Opoku J."/>
            <person name="Curtis M."/>
            <person name="Wade W."/>
            <person name="Hashim A."/>
        </authorList>
    </citation>
    <scope>NUCLEOTIDE SEQUENCE [LARGE SCALE GENOMIC DNA]</scope>
    <source>
        <strain evidence="2 3">P11</strain>
    </source>
</reference>
<proteinExistence type="predicted"/>
<evidence type="ECO:0000313" key="2">
    <source>
        <dbReference type="EMBL" id="TFU90058.1"/>
    </source>
</evidence>
<dbReference type="Proteomes" id="UP000298285">
    <property type="component" value="Unassembled WGS sequence"/>
</dbReference>
<dbReference type="Pfam" id="PF20901">
    <property type="entry name" value="Sf6_terminase"/>
    <property type="match status" value="1"/>
</dbReference>
<dbReference type="Gene3D" id="1.10.10.60">
    <property type="entry name" value="Homeodomain-like"/>
    <property type="match status" value="1"/>
</dbReference>
<name>A0A4Y9IQ08_9BACT</name>
<dbReference type="SUPFAM" id="SSF46689">
    <property type="entry name" value="Homeodomain-like"/>
    <property type="match status" value="1"/>
</dbReference>
<protein>
    <submittedName>
        <fullName evidence="2">Uncharacterized protein</fullName>
    </submittedName>
</protein>
<evidence type="ECO:0000256" key="1">
    <source>
        <dbReference type="SAM" id="MobiDB-lite"/>
    </source>
</evidence>
<dbReference type="OrthoDB" id="1085895at2"/>
<sequence>MAKYTEQLVERIISFIEEDTYSISEICNALNINRKTFYEWRRTKPEFNEAVERAMECRDDKLLMVARNSLKKKLEGYTLTETRTIYVPDKNNPEKLVLKSRTVRQKEYAPDTHAIKLVLLQNEAKEEKAAEYKQEPALTIVVRDSTTAESLNLLRENLRNSHSVEQKKKEEAVVDDQPMKQADKPLSIKEADTEVETQPKKKSKHVTIPNLNTGPLPPGYRYRG</sequence>
<dbReference type="AlphaFoldDB" id="A0A4Y9IQ08"/>
<feature type="compositionally biased region" description="Basic and acidic residues" evidence="1">
    <location>
        <begin position="162"/>
        <end position="192"/>
    </location>
</feature>
<accession>A0A4Y9IQ08</accession>
<dbReference type="InterPro" id="IPR009057">
    <property type="entry name" value="Homeodomain-like_sf"/>
</dbReference>
<comment type="caution">
    <text evidence="2">The sequence shown here is derived from an EMBL/GenBank/DDBJ whole genome shotgun (WGS) entry which is preliminary data.</text>
</comment>
<dbReference type="InterPro" id="IPR048683">
    <property type="entry name" value="Sf6_terminase"/>
</dbReference>